<evidence type="ECO:0000313" key="3">
    <source>
        <dbReference type="Proteomes" id="UP000196138"/>
    </source>
</evidence>
<dbReference type="OrthoDB" id="8911849at2"/>
<reference evidence="2 3" key="1">
    <citation type="submission" date="2017-05" db="EMBL/GenBank/DDBJ databases">
        <authorList>
            <person name="Song R."/>
            <person name="Chenine A.L."/>
            <person name="Ruprecht R.M."/>
        </authorList>
    </citation>
    <scope>NUCLEOTIDE SEQUENCE [LARGE SCALE GENOMIC DNA]</scope>
    <source>
        <strain evidence="2 3">DSM 26136</strain>
    </source>
</reference>
<proteinExistence type="predicted"/>
<sequence length="245" mass="26281">MSVTPSPAAASPAPVPPRRSAWPWALAAGLALAGTLAGLVGGAWWAVQHMPARTEQVATQVSTPEVPLVLRTSGGLLEVASIRATERFSRRDTQSFWGIHLGETVTEVTVPAVYRYQLPLARQWPVQLEGGVVTVDAPAFAPSLPVAMDTTQMQTWGRNGWARFNQAESLAALQRSLSPQLAERAQSPHYRELATEAARRTVAEYVRTWLTTSGRGPVHEVRVRFPGEAQATAPVAAPAPPAGLD</sequence>
<dbReference type="Proteomes" id="UP000196138">
    <property type="component" value="Chromosome"/>
</dbReference>
<gene>
    <name evidence="2" type="ORF">CCO03_02745</name>
</gene>
<keyword evidence="1" id="KW-0812">Transmembrane</keyword>
<dbReference type="KEGG" id="cser:CCO03_02745"/>
<evidence type="ECO:0008006" key="4">
    <source>
        <dbReference type="Google" id="ProtNLM"/>
    </source>
</evidence>
<organism evidence="2 3">
    <name type="scientific">Comamonas serinivorans</name>
    <dbReference type="NCBI Taxonomy" id="1082851"/>
    <lineage>
        <taxon>Bacteria</taxon>
        <taxon>Pseudomonadati</taxon>
        <taxon>Pseudomonadota</taxon>
        <taxon>Betaproteobacteria</taxon>
        <taxon>Burkholderiales</taxon>
        <taxon>Comamonadaceae</taxon>
        <taxon>Comamonas</taxon>
    </lineage>
</organism>
<name>A0A1Y0EJJ2_9BURK</name>
<keyword evidence="1" id="KW-1133">Transmembrane helix</keyword>
<accession>A0A1Y0EJJ2</accession>
<keyword evidence="1" id="KW-0472">Membrane</keyword>
<keyword evidence="3" id="KW-1185">Reference proteome</keyword>
<evidence type="ECO:0000256" key="1">
    <source>
        <dbReference type="SAM" id="Phobius"/>
    </source>
</evidence>
<protein>
    <recommendedName>
        <fullName evidence="4">DUF4230 domain-containing protein</fullName>
    </recommendedName>
</protein>
<feature type="transmembrane region" description="Helical" evidence="1">
    <location>
        <begin position="24"/>
        <end position="47"/>
    </location>
</feature>
<evidence type="ECO:0000313" key="2">
    <source>
        <dbReference type="EMBL" id="ARU03747.1"/>
    </source>
</evidence>
<dbReference type="EMBL" id="CP021455">
    <property type="protein sequence ID" value="ARU03747.1"/>
    <property type="molecule type" value="Genomic_DNA"/>
</dbReference>
<dbReference type="RefSeq" id="WP_087276951.1">
    <property type="nucleotide sequence ID" value="NZ_CP021455.1"/>
</dbReference>
<dbReference type="AlphaFoldDB" id="A0A1Y0EJJ2"/>